<reference evidence="2" key="1">
    <citation type="submission" date="2016-10" db="EMBL/GenBank/DDBJ databases">
        <authorList>
            <person name="Varghese N."/>
            <person name="Submissions S."/>
        </authorList>
    </citation>
    <scope>NUCLEOTIDE SEQUENCE [LARGE SCALE GENOMIC DNA]</scope>
    <source>
        <strain evidence="2">DSM 123</strain>
    </source>
</reference>
<protein>
    <submittedName>
        <fullName evidence="1">Uncharacterized protein</fullName>
    </submittedName>
</protein>
<name>A0A1H8LQE6_9BRAD</name>
<dbReference type="EMBL" id="FODT01000001">
    <property type="protein sequence ID" value="SEO07341.1"/>
    <property type="molecule type" value="Genomic_DNA"/>
</dbReference>
<evidence type="ECO:0000313" key="1">
    <source>
        <dbReference type="EMBL" id="SEO07341.1"/>
    </source>
</evidence>
<evidence type="ECO:0000313" key="2">
    <source>
        <dbReference type="Proteomes" id="UP000199615"/>
    </source>
</evidence>
<sequence length="97" mass="9895">MFAQFGAKIAAVGSVAARLFDRRPAMFAAVSAGALTLGGCLPMPAPLAGADPADPSARVAGVAYRSTVAPYTSLRPVAPSAWRERNDRAAPAPKSGR</sequence>
<dbReference type="OrthoDB" id="8163842at2"/>
<dbReference type="AlphaFoldDB" id="A0A1H8LQE6"/>
<proteinExistence type="predicted"/>
<keyword evidence="2" id="KW-1185">Reference proteome</keyword>
<dbReference type="Proteomes" id="UP000199615">
    <property type="component" value="Unassembled WGS sequence"/>
</dbReference>
<gene>
    <name evidence="1" type="ORF">SAMN05444123_101176</name>
</gene>
<organism evidence="1 2">
    <name type="scientific">Rhodopseudomonas pseudopalustris</name>
    <dbReference type="NCBI Taxonomy" id="1513892"/>
    <lineage>
        <taxon>Bacteria</taxon>
        <taxon>Pseudomonadati</taxon>
        <taxon>Pseudomonadota</taxon>
        <taxon>Alphaproteobacteria</taxon>
        <taxon>Hyphomicrobiales</taxon>
        <taxon>Nitrobacteraceae</taxon>
        <taxon>Rhodopseudomonas</taxon>
    </lineage>
</organism>
<accession>A0A1H8LQE6</accession>